<organism evidence="7 8">
    <name type="scientific">Phaeoacremonium minimum (strain UCR-PA7)</name>
    <name type="common">Esca disease fungus</name>
    <name type="synonym">Togninia minima</name>
    <dbReference type="NCBI Taxonomy" id="1286976"/>
    <lineage>
        <taxon>Eukaryota</taxon>
        <taxon>Fungi</taxon>
        <taxon>Dikarya</taxon>
        <taxon>Ascomycota</taxon>
        <taxon>Pezizomycotina</taxon>
        <taxon>Sordariomycetes</taxon>
        <taxon>Sordariomycetidae</taxon>
        <taxon>Togniniales</taxon>
        <taxon>Togniniaceae</taxon>
        <taxon>Phaeoacremonium</taxon>
    </lineage>
</organism>
<dbReference type="InterPro" id="IPR050604">
    <property type="entry name" value="PDZ-LIM_domain"/>
</dbReference>
<dbReference type="GO" id="GO:0001725">
    <property type="term" value="C:stress fiber"/>
    <property type="evidence" value="ECO:0007669"/>
    <property type="project" value="TreeGrafter"/>
</dbReference>
<name>R8BC75_PHAM7</name>
<dbReference type="InterPro" id="IPR001781">
    <property type="entry name" value="Znf_LIM"/>
</dbReference>
<evidence type="ECO:0000256" key="5">
    <source>
        <dbReference type="SAM" id="MobiDB-lite"/>
    </source>
</evidence>
<dbReference type="RefSeq" id="XP_007918309.1">
    <property type="nucleotide sequence ID" value="XM_007920118.1"/>
</dbReference>
<feature type="compositionally biased region" description="Basic and acidic residues" evidence="5">
    <location>
        <begin position="467"/>
        <end position="482"/>
    </location>
</feature>
<feature type="compositionally biased region" description="Low complexity" evidence="5">
    <location>
        <begin position="511"/>
        <end position="529"/>
    </location>
</feature>
<feature type="compositionally biased region" description="Low complexity" evidence="5">
    <location>
        <begin position="547"/>
        <end position="569"/>
    </location>
</feature>
<dbReference type="HOGENOM" id="CLU_009967_0_0_1"/>
<dbReference type="PROSITE" id="PS00478">
    <property type="entry name" value="LIM_DOMAIN_1"/>
    <property type="match status" value="1"/>
</dbReference>
<sequence length="852" mass="93474">MLSGARSKERSSSRKVTPPSPSYMNNDQFAAYLANLRDNRVKRPGGARPQPSDSRRDSGRTSLGARSSLGGSTTRSSIGTLPPSDSSSHNRTQSSDAQIPPGRPSISASISSRYSTVSGRGRDYYPDRPVPPLKPGEVVPSATYIERGQRWMEKEEAVSLRTAMEDMELKSEPQQEDEERIYQAALDEASELVWQHQHGVKPPEPGAPYRYKQHLRKNSYAHARTASAGFYGNEIEPSGLARDCSSRSVSGSSSSSDGFGSRRSISLGSNPGGDTGPRNSLDQTSEPTMRRPAKPYHGLSNGSYIAQPGRRRSSMKRNISGEVQKPFSGDQIWEEPEGSSPGRFGSPGMMEQVQPLRTKPKNPLNRVQFAAGVPAVVDSPPPPPPKMHKYEIHRNPPTQSRNPLYTTNSRSESPVERDDVPRKHGVEVRGDDIRQATSMRLKDRSPKLPTPTAVSDSPGRPIVSFNKEWKAPEEATDEKPDQTRGGSFGTSRGRQDHQAHPIPSIAVTEARQQTPSSSSRSIPTPSIQIDAPSSGTPIPTIAFPDETPSIPAISISSSETPPIPTIVTPDDSGDGPNIPIIVTPDDNTGSGSNRPLPTPQKGRPGARPATRPRGHWSPAPSAAVGSRATARCHECGFPIEGRFVALAGCSERFHPQCFSCYACGTGLEALEISPEPEPARAARLERIRRRAAGEILEERPGETMAEDGDERLRFYCHLDWHELFAPRCKHCTTPILGEHIVALGEHWHYGHFFCAECGDPFEQGMTHIEKDGYAWCINCQTKRTERRAPKCKKCRTAVIGQYIRALGGEWHDECFRCNTCHGGFDDGQIFPREEAGETIVLCTRCRERELKI</sequence>
<feature type="compositionally biased region" description="Low complexity" evidence="5">
    <location>
        <begin position="246"/>
        <end position="266"/>
    </location>
</feature>
<keyword evidence="8" id="KW-1185">Reference proteome</keyword>
<keyword evidence="3 4" id="KW-0440">LIM domain</keyword>
<feature type="compositionally biased region" description="Low complexity" evidence="5">
    <location>
        <begin position="104"/>
        <end position="118"/>
    </location>
</feature>
<feature type="compositionally biased region" description="Basic and acidic residues" evidence="5">
    <location>
        <begin position="413"/>
        <end position="446"/>
    </location>
</feature>
<dbReference type="EMBL" id="KB933309">
    <property type="protein sequence ID" value="EON96908.1"/>
    <property type="molecule type" value="Genomic_DNA"/>
</dbReference>
<dbReference type="SMART" id="SM00132">
    <property type="entry name" value="LIM"/>
    <property type="match status" value="3"/>
</dbReference>
<dbReference type="GO" id="GO:0046872">
    <property type="term" value="F:metal ion binding"/>
    <property type="evidence" value="ECO:0007669"/>
    <property type="project" value="UniProtKB-KW"/>
</dbReference>
<feature type="compositionally biased region" description="Low complexity" evidence="5">
    <location>
        <begin position="483"/>
        <end position="492"/>
    </location>
</feature>
<keyword evidence="2 4" id="KW-0862">Zinc</keyword>
<dbReference type="Pfam" id="PF00412">
    <property type="entry name" value="LIM"/>
    <property type="match status" value="3"/>
</dbReference>
<dbReference type="Proteomes" id="UP000014074">
    <property type="component" value="Unassembled WGS sequence"/>
</dbReference>
<evidence type="ECO:0000256" key="1">
    <source>
        <dbReference type="ARBA" id="ARBA00022723"/>
    </source>
</evidence>
<dbReference type="SUPFAM" id="SSF57716">
    <property type="entry name" value="Glucocorticoid receptor-like (DNA-binding domain)"/>
    <property type="match status" value="2"/>
</dbReference>
<protein>
    <submittedName>
        <fullName evidence="7">Putative lim domain-containing protein</fullName>
    </submittedName>
</protein>
<dbReference type="GO" id="GO:0003779">
    <property type="term" value="F:actin binding"/>
    <property type="evidence" value="ECO:0007669"/>
    <property type="project" value="TreeGrafter"/>
</dbReference>
<feature type="domain" description="LIM zinc-binding" evidence="6">
    <location>
        <begin position="726"/>
        <end position="786"/>
    </location>
</feature>
<feature type="compositionally biased region" description="Low complexity" evidence="5">
    <location>
        <begin position="602"/>
        <end position="611"/>
    </location>
</feature>
<feature type="compositionally biased region" description="Polar residues" evidence="5">
    <location>
        <begin position="277"/>
        <end position="287"/>
    </location>
</feature>
<evidence type="ECO:0000256" key="4">
    <source>
        <dbReference type="PROSITE-ProRule" id="PRU00125"/>
    </source>
</evidence>
<dbReference type="PANTHER" id="PTHR24214">
    <property type="entry name" value="PDZ AND LIM DOMAIN PROTEIN ZASP"/>
    <property type="match status" value="1"/>
</dbReference>
<dbReference type="Gene3D" id="2.10.110.10">
    <property type="entry name" value="Cysteine Rich Protein"/>
    <property type="match status" value="3"/>
</dbReference>
<dbReference type="eggNOG" id="KOG1703">
    <property type="taxonomic scope" value="Eukaryota"/>
</dbReference>
<dbReference type="GeneID" id="19328363"/>
<feature type="compositionally biased region" description="Basic and acidic residues" evidence="5">
    <location>
        <begin position="1"/>
        <end position="12"/>
    </location>
</feature>
<feature type="compositionally biased region" description="Polar residues" evidence="5">
    <location>
        <begin position="83"/>
        <end position="97"/>
    </location>
</feature>
<dbReference type="PROSITE" id="PS50023">
    <property type="entry name" value="LIM_DOMAIN_2"/>
    <property type="match status" value="3"/>
</dbReference>
<feature type="domain" description="LIM zinc-binding" evidence="6">
    <location>
        <begin position="630"/>
        <end position="692"/>
    </location>
</feature>
<keyword evidence="1 4" id="KW-0479">Metal-binding</keyword>
<dbReference type="GO" id="GO:0030695">
    <property type="term" value="F:GTPase regulator activity"/>
    <property type="evidence" value="ECO:0007669"/>
    <property type="project" value="UniProtKB-ARBA"/>
</dbReference>
<evidence type="ECO:0000259" key="6">
    <source>
        <dbReference type="PROSITE" id="PS50023"/>
    </source>
</evidence>
<dbReference type="AlphaFoldDB" id="R8BC75"/>
<evidence type="ECO:0000256" key="3">
    <source>
        <dbReference type="ARBA" id="ARBA00023038"/>
    </source>
</evidence>
<proteinExistence type="predicted"/>
<dbReference type="GO" id="GO:0030036">
    <property type="term" value="P:actin cytoskeleton organization"/>
    <property type="evidence" value="ECO:0007669"/>
    <property type="project" value="TreeGrafter"/>
</dbReference>
<reference evidence="8" key="1">
    <citation type="journal article" date="2013" name="Genome Announc.">
        <title>Draft genome sequence of the ascomycete Phaeoacremonium aleophilum strain UCR-PA7, a causal agent of the esca disease complex in grapevines.</title>
        <authorList>
            <person name="Blanco-Ulate B."/>
            <person name="Rolshausen P."/>
            <person name="Cantu D."/>
        </authorList>
    </citation>
    <scope>NUCLEOTIDE SEQUENCE [LARGE SCALE GENOMIC DNA]</scope>
    <source>
        <strain evidence="8">UCR-PA7</strain>
    </source>
</reference>
<feature type="region of interest" description="Disordered" evidence="5">
    <location>
        <begin position="373"/>
        <end position="623"/>
    </location>
</feature>
<accession>R8BC75</accession>
<evidence type="ECO:0000313" key="7">
    <source>
        <dbReference type="EMBL" id="EON96908.1"/>
    </source>
</evidence>
<dbReference type="PANTHER" id="PTHR24214:SF38">
    <property type="entry name" value="PDZ AND LIM DOMAIN PROTEIN ZASP-RELATED"/>
    <property type="match status" value="1"/>
</dbReference>
<feature type="region of interest" description="Disordered" evidence="5">
    <location>
        <begin position="1"/>
        <end position="137"/>
    </location>
</feature>
<gene>
    <name evidence="7" type="ORF">UCRPA7_7590</name>
</gene>
<feature type="region of interest" description="Disordered" evidence="5">
    <location>
        <begin position="239"/>
        <end position="350"/>
    </location>
</feature>
<dbReference type="GO" id="GO:0051371">
    <property type="term" value="F:muscle alpha-actinin binding"/>
    <property type="evidence" value="ECO:0007669"/>
    <property type="project" value="TreeGrafter"/>
</dbReference>
<feature type="compositionally biased region" description="Polar residues" evidence="5">
    <location>
        <begin position="396"/>
        <end position="412"/>
    </location>
</feature>
<dbReference type="KEGG" id="tmn:UCRPA7_7590"/>
<feature type="compositionally biased region" description="Polar residues" evidence="5">
    <location>
        <begin position="585"/>
        <end position="595"/>
    </location>
</feature>
<feature type="domain" description="LIM zinc-binding" evidence="6">
    <location>
        <begin position="789"/>
        <end position="852"/>
    </location>
</feature>
<dbReference type="CDD" id="cd08368">
    <property type="entry name" value="LIM"/>
    <property type="match status" value="1"/>
</dbReference>
<evidence type="ECO:0000256" key="2">
    <source>
        <dbReference type="ARBA" id="ARBA00022833"/>
    </source>
</evidence>
<dbReference type="FunFam" id="2.10.110.10:FF:000077">
    <property type="entry name" value="LIM domain protein"/>
    <property type="match status" value="1"/>
</dbReference>
<dbReference type="GO" id="GO:0031941">
    <property type="term" value="C:filamentous actin"/>
    <property type="evidence" value="ECO:0007669"/>
    <property type="project" value="TreeGrafter"/>
</dbReference>
<evidence type="ECO:0000313" key="8">
    <source>
        <dbReference type="Proteomes" id="UP000014074"/>
    </source>
</evidence>
<feature type="compositionally biased region" description="Low complexity" evidence="5">
    <location>
        <begin position="60"/>
        <end position="81"/>
    </location>
</feature>
<dbReference type="OrthoDB" id="15567at2759"/>